<gene>
    <name evidence="2" type="ORF">RHGRI_001626</name>
</gene>
<dbReference type="Proteomes" id="UP000823749">
    <property type="component" value="Chromosome 1"/>
</dbReference>
<dbReference type="Pfam" id="PF14223">
    <property type="entry name" value="Retrotran_gag_2"/>
    <property type="match status" value="1"/>
</dbReference>
<name>A0AAV6LKW4_9ERIC</name>
<feature type="region of interest" description="Disordered" evidence="1">
    <location>
        <begin position="225"/>
        <end position="266"/>
    </location>
</feature>
<organism evidence="2 3">
    <name type="scientific">Rhododendron griersonianum</name>
    <dbReference type="NCBI Taxonomy" id="479676"/>
    <lineage>
        <taxon>Eukaryota</taxon>
        <taxon>Viridiplantae</taxon>
        <taxon>Streptophyta</taxon>
        <taxon>Embryophyta</taxon>
        <taxon>Tracheophyta</taxon>
        <taxon>Spermatophyta</taxon>
        <taxon>Magnoliopsida</taxon>
        <taxon>eudicotyledons</taxon>
        <taxon>Gunneridae</taxon>
        <taxon>Pentapetalae</taxon>
        <taxon>asterids</taxon>
        <taxon>Ericales</taxon>
        <taxon>Ericaceae</taxon>
        <taxon>Ericoideae</taxon>
        <taxon>Rhodoreae</taxon>
        <taxon>Rhododendron</taxon>
    </lineage>
</organism>
<dbReference type="AlphaFoldDB" id="A0AAV6LKW4"/>
<comment type="caution">
    <text evidence="2">The sequence shown here is derived from an EMBL/GenBank/DDBJ whole genome shotgun (WGS) entry which is preliminary data.</text>
</comment>
<dbReference type="PANTHER" id="PTHR35317">
    <property type="entry name" value="OS04G0629600 PROTEIN"/>
    <property type="match status" value="1"/>
</dbReference>
<evidence type="ECO:0008006" key="4">
    <source>
        <dbReference type="Google" id="ProtNLM"/>
    </source>
</evidence>
<reference evidence="2" key="1">
    <citation type="submission" date="2020-08" db="EMBL/GenBank/DDBJ databases">
        <title>Plant Genome Project.</title>
        <authorList>
            <person name="Zhang R.-G."/>
        </authorList>
    </citation>
    <scope>NUCLEOTIDE SEQUENCE</scope>
    <source>
        <strain evidence="2">WSP0</strain>
        <tissue evidence="2">Leaf</tissue>
    </source>
</reference>
<proteinExistence type="predicted"/>
<evidence type="ECO:0000313" key="3">
    <source>
        <dbReference type="Proteomes" id="UP000823749"/>
    </source>
</evidence>
<protein>
    <recommendedName>
        <fullName evidence="4">Gag-Pol polyprotein</fullName>
    </recommendedName>
</protein>
<keyword evidence="3" id="KW-1185">Reference proteome</keyword>
<dbReference type="PANTHER" id="PTHR35317:SF38">
    <property type="entry name" value="RNA-DIRECTED DNA POLYMERASE"/>
    <property type="match status" value="1"/>
</dbReference>
<evidence type="ECO:0000256" key="1">
    <source>
        <dbReference type="SAM" id="MobiDB-lite"/>
    </source>
</evidence>
<dbReference type="EMBL" id="JACTNZ010000001">
    <property type="protein sequence ID" value="KAG5565768.1"/>
    <property type="molecule type" value="Genomic_DNA"/>
</dbReference>
<accession>A0AAV6LKW4</accession>
<sequence length="284" mass="32236">MHLLRDDPECLARGYYSRQRNHRRSKLGSLPPVFRIAWCCTVDLVYLQSTRGPNSTPVLFADHELRRRVVEPLTAMDSGNKAAIRKIANCKIAKEAWDILVTCHEGTDVVKQSKLQRLTTEFEIIKMQEEETFNQFYSKLIGIINSCENLGLSYHAMSSNPPIGRNGTKDKKTNANDMQNMISSSTTKKQMMAEVNGHSKRKEWQQLASAHQLSTSTEYFKHPQPARGFRPQYFEHPQPSGTDDEVSRSWVSSTDLGFPGPPQLPPELLIWVSQKPNTESTQSS</sequence>
<evidence type="ECO:0000313" key="2">
    <source>
        <dbReference type="EMBL" id="KAG5565768.1"/>
    </source>
</evidence>